<evidence type="ECO:0000256" key="3">
    <source>
        <dbReference type="ARBA" id="ARBA00023015"/>
    </source>
</evidence>
<dbReference type="Pfam" id="PF02954">
    <property type="entry name" value="HTH_8"/>
    <property type="match status" value="1"/>
</dbReference>
<dbReference type="Pfam" id="PF01590">
    <property type="entry name" value="GAF"/>
    <property type="match status" value="1"/>
</dbReference>
<dbReference type="FunFam" id="3.40.50.300:FF:000006">
    <property type="entry name" value="DNA-binding transcriptional regulator NtrC"/>
    <property type="match status" value="1"/>
</dbReference>
<dbReference type="InterPro" id="IPR002078">
    <property type="entry name" value="Sigma_54_int"/>
</dbReference>
<dbReference type="SMART" id="SM00382">
    <property type="entry name" value="AAA"/>
    <property type="match status" value="1"/>
</dbReference>
<organism evidence="7 8">
    <name type="scientific">Syntrophotalea carbinolica (strain DSM 2380 / NBRC 103641 / GraBd1)</name>
    <name type="common">Pelobacter carbinolicus</name>
    <dbReference type="NCBI Taxonomy" id="338963"/>
    <lineage>
        <taxon>Bacteria</taxon>
        <taxon>Pseudomonadati</taxon>
        <taxon>Thermodesulfobacteriota</taxon>
        <taxon>Desulfuromonadia</taxon>
        <taxon>Desulfuromonadales</taxon>
        <taxon>Syntrophotaleaceae</taxon>
        <taxon>Syntrophotalea</taxon>
    </lineage>
</organism>
<keyword evidence="3" id="KW-0805">Transcription regulation</keyword>
<dbReference type="Gene3D" id="1.10.10.60">
    <property type="entry name" value="Homeodomain-like"/>
    <property type="match status" value="1"/>
</dbReference>
<dbReference type="InterPro" id="IPR003018">
    <property type="entry name" value="GAF"/>
</dbReference>
<evidence type="ECO:0000256" key="4">
    <source>
        <dbReference type="ARBA" id="ARBA00023125"/>
    </source>
</evidence>
<dbReference type="GO" id="GO:0043565">
    <property type="term" value="F:sequence-specific DNA binding"/>
    <property type="evidence" value="ECO:0007669"/>
    <property type="project" value="InterPro"/>
</dbReference>
<dbReference type="SUPFAM" id="SSF52540">
    <property type="entry name" value="P-loop containing nucleoside triphosphate hydrolases"/>
    <property type="match status" value="1"/>
</dbReference>
<dbReference type="Gene3D" id="3.40.50.300">
    <property type="entry name" value="P-loop containing nucleotide triphosphate hydrolases"/>
    <property type="match status" value="1"/>
</dbReference>
<dbReference type="PROSITE" id="PS00675">
    <property type="entry name" value="SIGMA54_INTERACT_1"/>
    <property type="match status" value="1"/>
</dbReference>
<dbReference type="InterPro" id="IPR025662">
    <property type="entry name" value="Sigma_54_int_dom_ATP-bd_1"/>
</dbReference>
<dbReference type="InterPro" id="IPR009057">
    <property type="entry name" value="Homeodomain-like_sf"/>
</dbReference>
<dbReference type="Gene3D" id="3.30.450.40">
    <property type="match status" value="1"/>
</dbReference>
<dbReference type="OrthoDB" id="9814761at2"/>
<evidence type="ECO:0000313" key="8">
    <source>
        <dbReference type="Proteomes" id="UP000002534"/>
    </source>
</evidence>
<dbReference type="InterPro" id="IPR003593">
    <property type="entry name" value="AAA+_ATPase"/>
</dbReference>
<evidence type="ECO:0000256" key="1">
    <source>
        <dbReference type="ARBA" id="ARBA00022741"/>
    </source>
</evidence>
<evidence type="ECO:0000259" key="6">
    <source>
        <dbReference type="PROSITE" id="PS50045"/>
    </source>
</evidence>
<dbReference type="Pfam" id="PF00158">
    <property type="entry name" value="Sigma54_activat"/>
    <property type="match status" value="1"/>
</dbReference>
<dbReference type="PANTHER" id="PTHR32071:SF77">
    <property type="entry name" value="TRANSCRIPTIONAL REGULATORY PROTEIN"/>
    <property type="match status" value="1"/>
</dbReference>
<dbReference type="InterPro" id="IPR025944">
    <property type="entry name" value="Sigma_54_int_dom_CS"/>
</dbReference>
<keyword evidence="4" id="KW-0238">DNA-binding</keyword>
<reference evidence="8" key="1">
    <citation type="submission" date="2005-10" db="EMBL/GenBank/DDBJ databases">
        <title>Complete sequence of Pelobacter carbinolicus DSM 2380.</title>
        <authorList>
            <person name="Copeland A."/>
            <person name="Lucas S."/>
            <person name="Lapidus A."/>
            <person name="Barry K."/>
            <person name="Detter J.C."/>
            <person name="Glavina T."/>
            <person name="Hammon N."/>
            <person name="Israni S."/>
            <person name="Pitluck S."/>
            <person name="Chertkov O."/>
            <person name="Schmutz J."/>
            <person name="Larimer F."/>
            <person name="Land M."/>
            <person name="Kyrpides N."/>
            <person name="Ivanova N."/>
            <person name="Richardson P."/>
        </authorList>
    </citation>
    <scope>NUCLEOTIDE SEQUENCE [LARGE SCALE GENOMIC DNA]</scope>
    <source>
        <strain evidence="8">DSM 2380 / NBRC 103641 / GraBd1</strain>
    </source>
</reference>
<dbReference type="KEGG" id="pca:Pcar_0902"/>
<dbReference type="PANTHER" id="PTHR32071">
    <property type="entry name" value="TRANSCRIPTIONAL REGULATORY PROTEIN"/>
    <property type="match status" value="1"/>
</dbReference>
<dbReference type="eggNOG" id="COG3284">
    <property type="taxonomic scope" value="Bacteria"/>
</dbReference>
<dbReference type="PROSITE" id="PS00676">
    <property type="entry name" value="SIGMA54_INTERACT_2"/>
    <property type="match status" value="1"/>
</dbReference>
<reference evidence="7 8" key="2">
    <citation type="journal article" date="2012" name="BMC Genomics">
        <title>The genome of Pelobacter carbinolicus reveals surprising metabolic capabilities and physiological features.</title>
        <authorList>
            <person name="Aklujkar M."/>
            <person name="Haveman S.A."/>
            <person name="Didonato R.Jr."/>
            <person name="Chertkov O."/>
            <person name="Han C.S."/>
            <person name="Land M.L."/>
            <person name="Brown P."/>
            <person name="Lovley D.R."/>
        </authorList>
    </citation>
    <scope>NUCLEOTIDE SEQUENCE [LARGE SCALE GENOMIC DNA]</scope>
    <source>
        <strain evidence="8">DSM 2380 / NBRC 103641 / GraBd1</strain>
    </source>
</reference>
<dbReference type="InterPro" id="IPR025943">
    <property type="entry name" value="Sigma_54_int_dom_ATP-bd_2"/>
</dbReference>
<dbReference type="GO" id="GO:0005524">
    <property type="term" value="F:ATP binding"/>
    <property type="evidence" value="ECO:0007669"/>
    <property type="project" value="UniProtKB-KW"/>
</dbReference>
<dbReference type="HOGENOM" id="CLU_000445_8_12_7"/>
<gene>
    <name evidence="7" type="primary">acoR-2</name>
    <name evidence="7" type="ordered locus">Pcar_0902</name>
</gene>
<dbReference type="InterPro" id="IPR027417">
    <property type="entry name" value="P-loop_NTPase"/>
</dbReference>
<proteinExistence type="predicted"/>
<sequence length="672" mass="74434">MALLNQKQHIEKVYSAVAHTNGAVTASVDAPVLCSWQRSMNQHGIDPADAARVRILTEREFKEQAEAVDDFLRIARPAVRELFRQVSPHGYCALLCDHNVTTLDWLGDDQQAREWKKAGLYLCSIWAEEEEGTCAVGTCLVEKRAITIHKGEHFRVVNADLTCSAAPILDPFGEMLGLIDISALRSPDSKESQYFALQLVKQTAQLIEAAYFYHQFEDQWLLCICNNREMAAVNKTCLLALDGNGTVLAADQTARQQFGGGIYKTMIGRDIGDIFDIKFDQFIDVAGKSNMTWPIRTITNGDYYFATLRSPQAIGIKSIQNRPAPKAKATPLKELSVAEPLSLDLLAGADRRLREIVTRAKRVLDKNIPILLNGETGTGKEVFARAIHNASSRANKPFVAINCASIPESLIESELFGYTAGAFTGALNKGMQGKIVQSNGGTLFLDEIGDMPTSLQPRLLRVLAEKEITPLGGASPIPVRLNVICATHRNIRDMVAEGSFREDLFYRLKGISFVLPPLRQRTDLAQLIRLALAIEANTEIGAIAIDEEALNLLTRYDWPGNIRQLRNVLRYALAMSDGDGIISTSLPEEVTDPELTALLPPMETSAPEKMQSAAQEEHSWSPMEQAEIALILDALKKHQWQVIKAAKEIGIGRSTMYRKMEKYDIVPPNKRP</sequence>
<dbReference type="RefSeq" id="WP_011340622.1">
    <property type="nucleotide sequence ID" value="NC_007498.2"/>
</dbReference>
<keyword evidence="8" id="KW-1185">Reference proteome</keyword>
<keyword evidence="5" id="KW-0804">Transcription</keyword>
<dbReference type="CDD" id="cd00009">
    <property type="entry name" value="AAA"/>
    <property type="match status" value="1"/>
</dbReference>
<dbReference type="Gene3D" id="1.10.8.60">
    <property type="match status" value="1"/>
</dbReference>
<dbReference type="PRINTS" id="PR01590">
    <property type="entry name" value="HTHFIS"/>
</dbReference>
<keyword evidence="2" id="KW-0067">ATP-binding</keyword>
<dbReference type="Pfam" id="PF25601">
    <property type="entry name" value="AAA_lid_14"/>
    <property type="match status" value="1"/>
</dbReference>
<dbReference type="InterPro" id="IPR058031">
    <property type="entry name" value="AAA_lid_NorR"/>
</dbReference>
<dbReference type="SUPFAM" id="SSF46689">
    <property type="entry name" value="Homeodomain-like"/>
    <property type="match status" value="1"/>
</dbReference>
<name>Q3A651_SYNC1</name>
<accession>Q3A651</accession>
<dbReference type="PROSITE" id="PS50045">
    <property type="entry name" value="SIGMA54_INTERACT_4"/>
    <property type="match status" value="1"/>
</dbReference>
<dbReference type="EMBL" id="CP000142">
    <property type="protein sequence ID" value="ABA88156.1"/>
    <property type="molecule type" value="Genomic_DNA"/>
</dbReference>
<dbReference type="AlphaFoldDB" id="Q3A651"/>
<dbReference type="InterPro" id="IPR002197">
    <property type="entry name" value="HTH_Fis"/>
</dbReference>
<feature type="domain" description="Sigma-54 factor interaction" evidence="6">
    <location>
        <begin position="346"/>
        <end position="574"/>
    </location>
</feature>
<dbReference type="InterPro" id="IPR029016">
    <property type="entry name" value="GAF-like_dom_sf"/>
</dbReference>
<keyword evidence="1" id="KW-0547">Nucleotide-binding</keyword>
<dbReference type="SUPFAM" id="SSF55781">
    <property type="entry name" value="GAF domain-like"/>
    <property type="match status" value="1"/>
</dbReference>
<dbReference type="Proteomes" id="UP000002534">
    <property type="component" value="Chromosome"/>
</dbReference>
<dbReference type="PROSITE" id="PS00688">
    <property type="entry name" value="SIGMA54_INTERACT_3"/>
    <property type="match status" value="1"/>
</dbReference>
<protein>
    <submittedName>
        <fullName evidence="7">Sigma-54-dependent transcriptional regulator, AcoR family</fullName>
    </submittedName>
</protein>
<evidence type="ECO:0000256" key="5">
    <source>
        <dbReference type="ARBA" id="ARBA00023163"/>
    </source>
</evidence>
<evidence type="ECO:0000256" key="2">
    <source>
        <dbReference type="ARBA" id="ARBA00022840"/>
    </source>
</evidence>
<dbReference type="GO" id="GO:0006355">
    <property type="term" value="P:regulation of DNA-templated transcription"/>
    <property type="evidence" value="ECO:0007669"/>
    <property type="project" value="InterPro"/>
</dbReference>
<evidence type="ECO:0000313" key="7">
    <source>
        <dbReference type="EMBL" id="ABA88156.1"/>
    </source>
</evidence>